<dbReference type="AlphaFoldDB" id="A0A9Q1F463"/>
<evidence type="ECO:0000256" key="1">
    <source>
        <dbReference type="SAM" id="MobiDB-lite"/>
    </source>
</evidence>
<feature type="region of interest" description="Disordered" evidence="1">
    <location>
        <begin position="89"/>
        <end position="121"/>
    </location>
</feature>
<comment type="caution">
    <text evidence="2">The sequence shown here is derived from an EMBL/GenBank/DDBJ whole genome shotgun (WGS) entry which is preliminary data.</text>
</comment>
<evidence type="ECO:0000313" key="2">
    <source>
        <dbReference type="EMBL" id="KAJ8350576.1"/>
    </source>
</evidence>
<keyword evidence="3" id="KW-1185">Reference proteome</keyword>
<organism evidence="2 3">
    <name type="scientific">Synaphobranchus kaupii</name>
    <name type="common">Kaup's arrowtooth eel</name>
    <dbReference type="NCBI Taxonomy" id="118154"/>
    <lineage>
        <taxon>Eukaryota</taxon>
        <taxon>Metazoa</taxon>
        <taxon>Chordata</taxon>
        <taxon>Craniata</taxon>
        <taxon>Vertebrata</taxon>
        <taxon>Euteleostomi</taxon>
        <taxon>Actinopterygii</taxon>
        <taxon>Neopterygii</taxon>
        <taxon>Teleostei</taxon>
        <taxon>Anguilliformes</taxon>
        <taxon>Synaphobranchidae</taxon>
        <taxon>Synaphobranchus</taxon>
    </lineage>
</organism>
<accession>A0A9Q1F463</accession>
<reference evidence="2" key="1">
    <citation type="journal article" date="2023" name="Science">
        <title>Genome structures resolve the early diversification of teleost fishes.</title>
        <authorList>
            <person name="Parey E."/>
            <person name="Louis A."/>
            <person name="Montfort J."/>
            <person name="Bouchez O."/>
            <person name="Roques C."/>
            <person name="Iampietro C."/>
            <person name="Lluch J."/>
            <person name="Castinel A."/>
            <person name="Donnadieu C."/>
            <person name="Desvignes T."/>
            <person name="Floi Bucao C."/>
            <person name="Jouanno E."/>
            <person name="Wen M."/>
            <person name="Mejri S."/>
            <person name="Dirks R."/>
            <person name="Jansen H."/>
            <person name="Henkel C."/>
            <person name="Chen W.J."/>
            <person name="Zahm M."/>
            <person name="Cabau C."/>
            <person name="Klopp C."/>
            <person name="Thompson A.W."/>
            <person name="Robinson-Rechavi M."/>
            <person name="Braasch I."/>
            <person name="Lecointre G."/>
            <person name="Bobe J."/>
            <person name="Postlethwait J.H."/>
            <person name="Berthelot C."/>
            <person name="Roest Crollius H."/>
            <person name="Guiguen Y."/>
        </authorList>
    </citation>
    <scope>NUCLEOTIDE SEQUENCE</scope>
    <source>
        <strain evidence="2">WJC10195</strain>
    </source>
</reference>
<protein>
    <submittedName>
        <fullName evidence="2">Uncharacterized protein</fullName>
    </submittedName>
</protein>
<gene>
    <name evidence="2" type="ORF">SKAU_G00257060</name>
</gene>
<evidence type="ECO:0000313" key="3">
    <source>
        <dbReference type="Proteomes" id="UP001152622"/>
    </source>
</evidence>
<proteinExistence type="predicted"/>
<dbReference type="EMBL" id="JAINUF010000009">
    <property type="protein sequence ID" value="KAJ8350576.1"/>
    <property type="molecule type" value="Genomic_DNA"/>
</dbReference>
<sequence>MSSISRLTDIIKMRRCHDASARRRAPSSGPAALYTRRISEREGARSLARRRDKETRFPSIALEACFRVGLKGAGGHGKGKCLSVTFSETDNGGPAERARGKERKRRGAKMGCPLSQRSRVTHPPCASRHRAYACYQTAKTLHMVHNLLSAIISSASGVTFGYHRS</sequence>
<dbReference type="Proteomes" id="UP001152622">
    <property type="component" value="Chromosome 9"/>
</dbReference>
<name>A0A9Q1F463_SYNKA</name>